<evidence type="ECO:0000313" key="3">
    <source>
        <dbReference type="Proteomes" id="UP001204151"/>
    </source>
</evidence>
<gene>
    <name evidence="2" type="ORF">NX784_25685</name>
</gene>
<name>A0ABT1ZYH5_9BURK</name>
<feature type="domain" description="DUF6985" evidence="1">
    <location>
        <begin position="74"/>
        <end position="155"/>
    </location>
</feature>
<dbReference type="Proteomes" id="UP001204151">
    <property type="component" value="Unassembled WGS sequence"/>
</dbReference>
<evidence type="ECO:0000259" key="1">
    <source>
        <dbReference type="Pfam" id="PF22481"/>
    </source>
</evidence>
<dbReference type="Pfam" id="PF22481">
    <property type="entry name" value="DUF6985"/>
    <property type="match status" value="1"/>
</dbReference>
<keyword evidence="3" id="KW-1185">Reference proteome</keyword>
<dbReference type="EMBL" id="JANUGW010000027">
    <property type="protein sequence ID" value="MCS0584985.1"/>
    <property type="molecule type" value="Genomic_DNA"/>
</dbReference>
<organism evidence="2 3">
    <name type="scientific">Massilia pinisoli</name>
    <dbReference type="NCBI Taxonomy" id="1772194"/>
    <lineage>
        <taxon>Bacteria</taxon>
        <taxon>Pseudomonadati</taxon>
        <taxon>Pseudomonadota</taxon>
        <taxon>Betaproteobacteria</taxon>
        <taxon>Burkholderiales</taxon>
        <taxon>Oxalobacteraceae</taxon>
        <taxon>Telluria group</taxon>
        <taxon>Massilia</taxon>
    </lineage>
</organism>
<reference evidence="2 3" key="1">
    <citation type="submission" date="2022-08" db="EMBL/GenBank/DDBJ databases">
        <title>Reclassification of Massilia species as members of the genera Telluria, Duganella, Pseudoduganella, Mokoshia gen. nov. and Zemynaea gen. nov. using orthogonal and non-orthogonal genome-based approaches.</title>
        <authorList>
            <person name="Bowman J.P."/>
        </authorList>
    </citation>
    <scope>NUCLEOTIDE SEQUENCE [LARGE SCALE GENOMIC DNA]</scope>
    <source>
        <strain evidence="2 3">JCM 31316</strain>
    </source>
</reference>
<sequence length="163" mass="17691">MNVPNMFGLFKSRPCHHPDLGTLTRSRGMWRGALRLASHPVPVAVSGTRQGPDAAALAAACAAPGLLPGWMPIVARALFDHYAPGLDAYRRGEFDTADDPFPLISKPAEVWKHVKLVFLAASPVDGQMMTELGYETAWDIEHTLCARFVGNDFIELNGSVLPP</sequence>
<accession>A0ABT1ZYH5</accession>
<dbReference type="InterPro" id="IPR054254">
    <property type="entry name" value="DUF6985"/>
</dbReference>
<comment type="caution">
    <text evidence="2">The sequence shown here is derived from an EMBL/GenBank/DDBJ whole genome shotgun (WGS) entry which is preliminary data.</text>
</comment>
<dbReference type="RefSeq" id="WP_258819524.1">
    <property type="nucleotide sequence ID" value="NZ_JANUGW010000027.1"/>
</dbReference>
<protein>
    <recommendedName>
        <fullName evidence="1">DUF6985 domain-containing protein</fullName>
    </recommendedName>
</protein>
<evidence type="ECO:0000313" key="2">
    <source>
        <dbReference type="EMBL" id="MCS0584985.1"/>
    </source>
</evidence>
<proteinExistence type="predicted"/>